<keyword evidence="1" id="KW-0808">Transferase</keyword>
<dbReference type="Gene3D" id="3.30.450.20">
    <property type="entry name" value="PAS domain"/>
    <property type="match status" value="1"/>
</dbReference>
<name>A0A858SW95_9RHOB</name>
<gene>
    <name evidence="1" type="ORF">G3256_08180</name>
</gene>
<accession>A0A858SW95</accession>
<dbReference type="Proteomes" id="UP000503308">
    <property type="component" value="Chromosome"/>
</dbReference>
<dbReference type="EMBL" id="CP048788">
    <property type="protein sequence ID" value="QJF51136.1"/>
    <property type="molecule type" value="Genomic_DNA"/>
</dbReference>
<sequence>MTGCTNAQLGQNCRFLQAEFPNDEARAEVRLALQERRRTQVILKNRRMDGSAFSNFLLLEYIGAYRGFPELALGTQFVLSSEEEADLNTVPAKDGPLAQVQSAALRVRLERRRIASDSAVRLLQSWCVLNELTHEH</sequence>
<dbReference type="KEGG" id="rpon:G3256_08180"/>
<dbReference type="AlphaFoldDB" id="A0A858SW95"/>
<reference evidence="1 2" key="1">
    <citation type="submission" date="2020-02" db="EMBL/GenBank/DDBJ databases">
        <title>Genome sequence of Roseobacter ponti.</title>
        <authorList>
            <person name="Hollensteiner J."/>
            <person name="Schneider D."/>
            <person name="Poehlein A."/>
            <person name="Daniel R."/>
        </authorList>
    </citation>
    <scope>NUCLEOTIDE SEQUENCE [LARGE SCALE GENOMIC DNA]</scope>
    <source>
        <strain evidence="1 2">DSM 106830</strain>
    </source>
</reference>
<protein>
    <submittedName>
        <fullName evidence="1">Histidine kinase</fullName>
    </submittedName>
</protein>
<keyword evidence="1" id="KW-0418">Kinase</keyword>
<dbReference type="GO" id="GO:0016301">
    <property type="term" value="F:kinase activity"/>
    <property type="evidence" value="ECO:0007669"/>
    <property type="project" value="UniProtKB-KW"/>
</dbReference>
<evidence type="ECO:0000313" key="1">
    <source>
        <dbReference type="EMBL" id="QJF51136.1"/>
    </source>
</evidence>
<proteinExistence type="predicted"/>
<evidence type="ECO:0000313" key="2">
    <source>
        <dbReference type="Proteomes" id="UP000503308"/>
    </source>
</evidence>
<keyword evidence="2" id="KW-1185">Reference proteome</keyword>
<organism evidence="1 2">
    <name type="scientific">Roseobacter ponti</name>
    <dbReference type="NCBI Taxonomy" id="1891787"/>
    <lineage>
        <taxon>Bacteria</taxon>
        <taxon>Pseudomonadati</taxon>
        <taxon>Pseudomonadota</taxon>
        <taxon>Alphaproteobacteria</taxon>
        <taxon>Rhodobacterales</taxon>
        <taxon>Roseobacteraceae</taxon>
        <taxon>Roseobacter</taxon>
    </lineage>
</organism>